<evidence type="ECO:0000313" key="1">
    <source>
        <dbReference type="EMBL" id="WEK29785.1"/>
    </source>
</evidence>
<organism evidence="1 2">
    <name type="scientific">Candidatus Pseudomonas phytovorans</name>
    <dbReference type="NCBI Taxonomy" id="3121377"/>
    <lineage>
        <taxon>Bacteria</taxon>
        <taxon>Pseudomonadati</taxon>
        <taxon>Pseudomonadota</taxon>
        <taxon>Gammaproteobacteria</taxon>
        <taxon>Pseudomonadales</taxon>
        <taxon>Pseudomonadaceae</taxon>
        <taxon>Pseudomonas</taxon>
    </lineage>
</organism>
<protein>
    <recommendedName>
        <fullName evidence="3">Glycosyltransferase</fullName>
    </recommendedName>
</protein>
<evidence type="ECO:0008006" key="3">
    <source>
        <dbReference type="Google" id="ProtNLM"/>
    </source>
</evidence>
<accession>A0AAJ5WFD2</accession>
<dbReference type="Gene3D" id="3.40.50.2000">
    <property type="entry name" value="Glycogen Phosphorylase B"/>
    <property type="match status" value="1"/>
</dbReference>
<reference evidence="1" key="1">
    <citation type="submission" date="2023-03" db="EMBL/GenBank/DDBJ databases">
        <title>Andean soil-derived lignocellulolytic bacterial consortium as a source of novel taxa and putative plastic-active enzymes.</title>
        <authorList>
            <person name="Diaz-Garcia L."/>
            <person name="Chuvochina M."/>
            <person name="Feuerriegel G."/>
            <person name="Bunk B."/>
            <person name="Sproer C."/>
            <person name="Streit W.R."/>
            <person name="Rodriguez L.M."/>
            <person name="Overmann J."/>
            <person name="Jimenez D.J."/>
        </authorList>
    </citation>
    <scope>NUCLEOTIDE SEQUENCE</scope>
    <source>
        <strain evidence="1">MAG 876</strain>
    </source>
</reference>
<gene>
    <name evidence="1" type="ORF">P0Y58_23305</name>
</gene>
<proteinExistence type="predicted"/>
<dbReference type="Proteomes" id="UP001216329">
    <property type="component" value="Chromosome"/>
</dbReference>
<sequence length="478" mass="52773">MMKDVIEQLHGRILGAEPGQALEQARLYGALLWAVDLGIYEAAALERHLVAQCVGLVTVPVASGTSRGCLHVVSEPYMQGGHTRLMERLAHMHEGPVDLLVARSAKPQVIERLNGYFAHIEVARGDDPCTRLQSIVDTLSQYDKVVLHIHPDDIITTVACGVLKQQRGAAVTVYFVNHADHVFSFGASVADVYFEISAYGHHLDKKKHLTCQKSFLAIPIETSGAKVPDAAPTHERIKVFSAASAAKYKPHGGLDMRPSITAILDRFPNAECWIIGANPLTNTWWWAVKLRYPTRFFIRRHLPYKDYLAFAEKADFYLDSYPIPGGTAFAEQLLKGRRCVGLVAPIQGYSPADSLKVAGVDQLLASIDQPQPIAPVVEAVQQVNSVEAVKARYLACIERGEYSENQLAAMLPWSGNLDFMKPTGKVTSMIPADVFDALCRMDTKLALRVLLSYAWVPRLKILIKVTLLRLAKFAKARG</sequence>
<evidence type="ECO:0000313" key="2">
    <source>
        <dbReference type="Proteomes" id="UP001216329"/>
    </source>
</evidence>
<dbReference type="EMBL" id="CP119325">
    <property type="protein sequence ID" value="WEK29785.1"/>
    <property type="molecule type" value="Genomic_DNA"/>
</dbReference>
<dbReference type="AlphaFoldDB" id="A0AAJ5WFD2"/>
<name>A0AAJ5WFD2_9PSED</name>